<feature type="compositionally biased region" description="Low complexity" evidence="1">
    <location>
        <begin position="243"/>
        <end position="254"/>
    </location>
</feature>
<dbReference type="PROSITE" id="PS51035">
    <property type="entry name" value="BAG"/>
    <property type="match status" value="1"/>
</dbReference>
<dbReference type="PROSITE" id="PS01159">
    <property type="entry name" value="WW_DOMAIN_1"/>
    <property type="match status" value="1"/>
</dbReference>
<feature type="region of interest" description="Disordered" evidence="1">
    <location>
        <begin position="25"/>
        <end position="275"/>
    </location>
</feature>
<dbReference type="AlphaFoldDB" id="A0A3M6UL96"/>
<comment type="caution">
    <text evidence="4">The sequence shown here is derived from an EMBL/GenBank/DDBJ whole genome shotgun (WGS) entry which is preliminary data.</text>
</comment>
<feature type="compositionally biased region" description="Basic and acidic residues" evidence="1">
    <location>
        <begin position="31"/>
        <end position="46"/>
    </location>
</feature>
<dbReference type="InterPro" id="IPR036533">
    <property type="entry name" value="BAG_dom_sf"/>
</dbReference>
<dbReference type="Gene3D" id="2.20.70.10">
    <property type="match status" value="1"/>
</dbReference>
<dbReference type="SMART" id="SM00456">
    <property type="entry name" value="WW"/>
    <property type="match status" value="1"/>
</dbReference>
<gene>
    <name evidence="4" type="ORF">pdam_00018352</name>
</gene>
<feature type="compositionally biased region" description="Polar residues" evidence="1">
    <location>
        <begin position="406"/>
        <end position="419"/>
    </location>
</feature>
<feature type="compositionally biased region" description="Polar residues" evidence="1">
    <location>
        <begin position="202"/>
        <end position="212"/>
    </location>
</feature>
<dbReference type="PROSITE" id="PS50020">
    <property type="entry name" value="WW_DOMAIN_2"/>
    <property type="match status" value="1"/>
</dbReference>
<feature type="domain" description="WW" evidence="2">
    <location>
        <begin position="12"/>
        <end position="46"/>
    </location>
</feature>
<feature type="compositionally biased region" description="Polar residues" evidence="1">
    <location>
        <begin position="324"/>
        <end position="368"/>
    </location>
</feature>
<feature type="compositionally biased region" description="Low complexity" evidence="1">
    <location>
        <begin position="434"/>
        <end position="443"/>
    </location>
</feature>
<dbReference type="InterPro" id="IPR001202">
    <property type="entry name" value="WW_dom"/>
</dbReference>
<name>A0A3M6UL96_POCDA</name>
<dbReference type="Pfam" id="PF02179">
    <property type="entry name" value="BAG"/>
    <property type="match status" value="1"/>
</dbReference>
<dbReference type="SMART" id="SM00264">
    <property type="entry name" value="BAG"/>
    <property type="match status" value="1"/>
</dbReference>
<feature type="compositionally biased region" description="Low complexity" evidence="1">
    <location>
        <begin position="131"/>
        <end position="166"/>
    </location>
</feature>
<dbReference type="SUPFAM" id="SSF63491">
    <property type="entry name" value="BAG domain"/>
    <property type="match status" value="1"/>
</dbReference>
<dbReference type="Proteomes" id="UP000275408">
    <property type="component" value="Unassembled WGS sequence"/>
</dbReference>
<dbReference type="InterPro" id="IPR003103">
    <property type="entry name" value="BAG_domain"/>
</dbReference>
<feature type="compositionally biased region" description="Polar residues" evidence="1">
    <location>
        <begin position="611"/>
        <end position="620"/>
    </location>
</feature>
<accession>A0A3M6UL96</accession>
<dbReference type="SUPFAM" id="SSF51045">
    <property type="entry name" value="WW domain"/>
    <property type="match status" value="1"/>
</dbReference>
<feature type="region of interest" description="Disordered" evidence="1">
    <location>
        <begin position="293"/>
        <end position="620"/>
    </location>
</feature>
<evidence type="ECO:0000256" key="1">
    <source>
        <dbReference type="SAM" id="MobiDB-lite"/>
    </source>
</evidence>
<evidence type="ECO:0000259" key="3">
    <source>
        <dbReference type="PROSITE" id="PS51035"/>
    </source>
</evidence>
<feature type="compositionally biased region" description="Polar residues" evidence="1">
    <location>
        <begin position="167"/>
        <end position="191"/>
    </location>
</feature>
<evidence type="ECO:0008006" key="6">
    <source>
        <dbReference type="Google" id="ProtNLM"/>
    </source>
</evidence>
<dbReference type="Pfam" id="PF00397">
    <property type="entry name" value="WW"/>
    <property type="match status" value="1"/>
</dbReference>
<evidence type="ECO:0000313" key="5">
    <source>
        <dbReference type="Proteomes" id="UP000275408"/>
    </source>
</evidence>
<dbReference type="InterPro" id="IPR036020">
    <property type="entry name" value="WW_dom_sf"/>
</dbReference>
<dbReference type="EMBL" id="RCHS01001261">
    <property type="protein sequence ID" value="RMX54437.1"/>
    <property type="molecule type" value="Genomic_DNA"/>
</dbReference>
<dbReference type="CDD" id="cd00201">
    <property type="entry name" value="WW"/>
    <property type="match status" value="1"/>
</dbReference>
<dbReference type="GO" id="GO:0051087">
    <property type="term" value="F:protein-folding chaperone binding"/>
    <property type="evidence" value="ECO:0007669"/>
    <property type="project" value="InterPro"/>
</dbReference>
<keyword evidence="5" id="KW-1185">Reference proteome</keyword>
<reference evidence="4 5" key="1">
    <citation type="journal article" date="2018" name="Sci. Rep.">
        <title>Comparative analysis of the Pocillopora damicornis genome highlights role of immune system in coral evolution.</title>
        <authorList>
            <person name="Cunning R."/>
            <person name="Bay R.A."/>
            <person name="Gillette P."/>
            <person name="Baker A.C."/>
            <person name="Traylor-Knowles N."/>
        </authorList>
    </citation>
    <scope>NUCLEOTIDE SEQUENCE [LARGE SCALE GENOMIC DNA]</scope>
    <source>
        <strain evidence="4">RSMAS</strain>
        <tissue evidence="4">Whole animal</tissue>
    </source>
</reference>
<evidence type="ECO:0000313" key="4">
    <source>
        <dbReference type="EMBL" id="RMX54437.1"/>
    </source>
</evidence>
<organism evidence="4 5">
    <name type="scientific">Pocillopora damicornis</name>
    <name type="common">Cauliflower coral</name>
    <name type="synonym">Millepora damicornis</name>
    <dbReference type="NCBI Taxonomy" id="46731"/>
    <lineage>
        <taxon>Eukaryota</taxon>
        <taxon>Metazoa</taxon>
        <taxon>Cnidaria</taxon>
        <taxon>Anthozoa</taxon>
        <taxon>Hexacorallia</taxon>
        <taxon>Scleractinia</taxon>
        <taxon>Astrocoeniina</taxon>
        <taxon>Pocilloporidae</taxon>
        <taxon>Pocillopora</taxon>
    </lineage>
</organism>
<feature type="compositionally biased region" description="Polar residues" evidence="1">
    <location>
        <begin position="59"/>
        <end position="85"/>
    </location>
</feature>
<feature type="compositionally biased region" description="Polar residues" evidence="1">
    <location>
        <begin position="507"/>
        <end position="521"/>
    </location>
</feature>
<feature type="compositionally biased region" description="Polar residues" evidence="1">
    <location>
        <begin position="95"/>
        <end position="106"/>
    </location>
</feature>
<dbReference type="OrthoDB" id="333905at2759"/>
<dbReference type="Gene3D" id="1.20.58.120">
    <property type="entry name" value="BAG domain"/>
    <property type="match status" value="1"/>
</dbReference>
<feature type="domain" description="BAG" evidence="3">
    <location>
        <begin position="674"/>
        <end position="731"/>
    </location>
</feature>
<dbReference type="STRING" id="46731.A0A3M6UL96"/>
<sequence length="731" mass="79289">MEIYQGCTPGYPPLPQGWEMKVDPTSGKPFFIDHKTRTTSWEDPRVRQKHYQGPGGSLGNQNPSQTFQLPSGQQYSTPVPSSPGQLYQMPPPISGQVSQSPVSNPGQPFPVLPDQPNQVPPGHLNHMLPGQSSQILSNQQNQAPAPSSQMPLPQPSQLPSSQPSQMVFSQPNLMPSSHPNQMPSGQSNQTPHGHPSQMPHGQPNQMSSSQVNRVIPGQPNQMAPGGPLYSVPGPSPSQPYEAQPMIQGQPQQTQRSDSSQPYQIPMSAAGPTYEISSQNTSQAYQFPAVNSVSALGGSAKPGVLRQSSQQYQATPYPGQPYQMPASNPDQFYQPQSLNPSQLYPGQPVQSPLPPSRTSQAYQTPTSAPGQPYQVRPYQPSPQNQGQGPPQPNAQTMQATGPGGYQAYQTPGQVPNQVQPSGKPPIPSVVGAATSQLQQQQQVMPPSPVQPKSPGAQSYHHHHHPYQNNYNYSSPHTQSIPGNRTVKQENQGYGPTPVGQPLQMIDGRTQSYAQTAPSQATQWAPPFANPAPTSVYGHTSPYPGAPPVSYATEQSMMRQSQPQHPPPGYPPNSYAVGSGYTNLGQQPGFPGRQPYAQSAPQMYGSGYHQPEPRSQYTTRRSPLSDAKINSIDTLLCHAEELEPRVLSFSGTRALGFMCKALGTKIQADTGSVSYVTDLKLSDREFIYLDEQLTKLILDLDKVQTDGLEDVRVARKSAIQRIQFLIDTLENKG</sequence>
<protein>
    <recommendedName>
        <fullName evidence="6">WW domain-containing protein</fullName>
    </recommendedName>
</protein>
<feature type="compositionally biased region" description="Low complexity" evidence="1">
    <location>
        <begin position="376"/>
        <end position="387"/>
    </location>
</feature>
<feature type="compositionally biased region" description="Low complexity" evidence="1">
    <location>
        <begin position="465"/>
        <end position="475"/>
    </location>
</feature>
<proteinExistence type="predicted"/>
<evidence type="ECO:0000259" key="2">
    <source>
        <dbReference type="PROSITE" id="PS50020"/>
    </source>
</evidence>